<feature type="compositionally biased region" description="Polar residues" evidence="1">
    <location>
        <begin position="32"/>
        <end position="43"/>
    </location>
</feature>
<keyword evidence="3" id="KW-1185">Reference proteome</keyword>
<sequence>MDAQGRTTTTVVDVTRTWDGKSALELPMGPEGQTTTVTIPSTATGSSGGQQNYQTGGGGETTTDILNQLGGNDIDNGDKDFMSKDEFQLQIGAHYSEKIMALKEQAKDEEVESDKMLRQQKALEDCIFQAANKFGYYGVYEQPPYFKNAVNWVDNDCIKQ</sequence>
<dbReference type="OrthoDB" id="167477at2759"/>
<protein>
    <submittedName>
        <fullName evidence="2">Storage protein LPV</fullName>
    </submittedName>
</protein>
<accession>A0A2P4YKN6</accession>
<proteinExistence type="predicted"/>
<feature type="region of interest" description="Disordered" evidence="1">
    <location>
        <begin position="21"/>
        <end position="78"/>
    </location>
</feature>
<reference evidence="2 3" key="1">
    <citation type="journal article" date="2017" name="Genome Biol. Evol.">
        <title>Phytophthora megakarya and P. palmivora, closely related causal agents of cacao black pod rot, underwent increases in genome sizes and gene numbers by different mechanisms.</title>
        <authorList>
            <person name="Ali S.S."/>
            <person name="Shao J."/>
            <person name="Lary D.J."/>
            <person name="Kronmiller B."/>
            <person name="Shen D."/>
            <person name="Strem M.D."/>
            <person name="Amoako-Attah I."/>
            <person name="Akrofi A.Y."/>
            <person name="Begoude B.A."/>
            <person name="Ten Hoopen G.M."/>
            <person name="Coulibaly K."/>
            <person name="Kebe B.I."/>
            <person name="Melnick R.L."/>
            <person name="Guiltinan M.J."/>
            <person name="Tyler B.M."/>
            <person name="Meinhardt L.W."/>
            <person name="Bailey B.A."/>
        </authorList>
    </citation>
    <scope>NUCLEOTIDE SEQUENCE [LARGE SCALE GENOMIC DNA]</scope>
    <source>
        <strain evidence="3">sbr112.9</strain>
    </source>
</reference>
<dbReference type="EMBL" id="NCKW01002032">
    <property type="protein sequence ID" value="POM78375.1"/>
    <property type="molecule type" value="Genomic_DNA"/>
</dbReference>
<evidence type="ECO:0000256" key="1">
    <source>
        <dbReference type="SAM" id="MobiDB-lite"/>
    </source>
</evidence>
<evidence type="ECO:0000313" key="2">
    <source>
        <dbReference type="EMBL" id="POM78375.1"/>
    </source>
</evidence>
<gene>
    <name evidence="2" type="ORF">PHPALM_4101</name>
</gene>
<evidence type="ECO:0000313" key="3">
    <source>
        <dbReference type="Proteomes" id="UP000237271"/>
    </source>
</evidence>
<comment type="caution">
    <text evidence="2">The sequence shown here is derived from an EMBL/GenBank/DDBJ whole genome shotgun (WGS) entry which is preliminary data.</text>
</comment>
<name>A0A2P4YKN6_9STRA</name>
<dbReference type="AlphaFoldDB" id="A0A2P4YKN6"/>
<organism evidence="2 3">
    <name type="scientific">Phytophthora palmivora</name>
    <dbReference type="NCBI Taxonomy" id="4796"/>
    <lineage>
        <taxon>Eukaryota</taxon>
        <taxon>Sar</taxon>
        <taxon>Stramenopiles</taxon>
        <taxon>Oomycota</taxon>
        <taxon>Peronosporomycetes</taxon>
        <taxon>Peronosporales</taxon>
        <taxon>Peronosporaceae</taxon>
        <taxon>Phytophthora</taxon>
    </lineage>
</organism>
<dbReference type="Proteomes" id="UP000237271">
    <property type="component" value="Unassembled WGS sequence"/>
</dbReference>